<dbReference type="GO" id="GO:0003676">
    <property type="term" value="F:nucleic acid binding"/>
    <property type="evidence" value="ECO:0007669"/>
    <property type="project" value="InterPro"/>
</dbReference>
<dbReference type="Proteomes" id="UP000008281">
    <property type="component" value="Unassembled WGS sequence"/>
</dbReference>
<dbReference type="PANTHER" id="PTHR47331">
    <property type="entry name" value="PHD-TYPE DOMAIN-CONTAINING PROTEIN"/>
    <property type="match status" value="1"/>
</dbReference>
<sequence>MGTQRMLSVVQCLQKGDIGVSEAIILTDSEIALSWIKSTPGKKEVGVFITNRLESIRLASQEIAETGVKVRFGHIRSEDNPADLGTRGITKDEFPSSFWWTGPSFCQKDLSVWDTYQTFEIKESEEDNARINICNSIDDNADTAEIFDSISAKAHGKWHCNEQQTMTEVRKKFWIPNLRQQVKSLLSKCVACQRYNKPPFKYPDMVDLPEHQVKETSPFQHTGLDYFGPISYRKEDNTVASCWGCLFSCATTRLVHIPLIVRPDTSCFLKAFQRFVSLCGKPNPIVSDNAPHFILADKILQDIAETTTKNCNFNNEVKKFLGDAKIEWKFITPYAPWQGGMYERMMRSIKQSMFKGIGRSILSLDDIHTTFTEVAAALNSRPLTYVGQNLDSGFVLRPIDFVYPNI</sequence>
<dbReference type="InterPro" id="IPR036397">
    <property type="entry name" value="RNaseH_sf"/>
</dbReference>
<dbReference type="InterPro" id="IPR001584">
    <property type="entry name" value="Integrase_cat-core"/>
</dbReference>
<dbReference type="HOGENOM" id="CLU_678332_0_0_1"/>
<dbReference type="InParanoid" id="E3MP68"/>
<dbReference type="OMA" id="EFTELWF"/>
<evidence type="ECO:0000313" key="3">
    <source>
        <dbReference type="Proteomes" id="UP000008281"/>
    </source>
</evidence>
<protein>
    <recommendedName>
        <fullName evidence="1">Integrase catalytic domain-containing protein</fullName>
    </recommendedName>
</protein>
<dbReference type="Gene3D" id="3.30.420.10">
    <property type="entry name" value="Ribonuclease H-like superfamily/Ribonuclease H"/>
    <property type="match status" value="1"/>
</dbReference>
<accession>E3MP68</accession>
<evidence type="ECO:0000259" key="1">
    <source>
        <dbReference type="PROSITE" id="PS50994"/>
    </source>
</evidence>
<feature type="domain" description="Integrase catalytic" evidence="1">
    <location>
        <begin position="214"/>
        <end position="406"/>
    </location>
</feature>
<keyword evidence="3" id="KW-1185">Reference proteome</keyword>
<dbReference type="SUPFAM" id="SSF53098">
    <property type="entry name" value="Ribonuclease H-like"/>
    <property type="match status" value="1"/>
</dbReference>
<gene>
    <name evidence="2" type="ORF">CRE_07596</name>
</gene>
<organism evidence="3">
    <name type="scientific">Caenorhabditis remanei</name>
    <name type="common">Caenorhabditis vulgaris</name>
    <dbReference type="NCBI Taxonomy" id="31234"/>
    <lineage>
        <taxon>Eukaryota</taxon>
        <taxon>Metazoa</taxon>
        <taxon>Ecdysozoa</taxon>
        <taxon>Nematoda</taxon>
        <taxon>Chromadorea</taxon>
        <taxon>Rhabditida</taxon>
        <taxon>Rhabditina</taxon>
        <taxon>Rhabditomorpha</taxon>
        <taxon>Rhabditoidea</taxon>
        <taxon>Rhabditidae</taxon>
        <taxon>Peloderinae</taxon>
        <taxon>Caenorhabditis</taxon>
    </lineage>
</organism>
<dbReference type="eggNOG" id="KOG0017">
    <property type="taxonomic scope" value="Eukaryota"/>
</dbReference>
<dbReference type="STRING" id="31234.E3MP68"/>
<name>E3MP68_CAERE</name>
<dbReference type="InterPro" id="IPR012337">
    <property type="entry name" value="RNaseH-like_sf"/>
</dbReference>
<reference evidence="2" key="1">
    <citation type="submission" date="2007-07" db="EMBL/GenBank/DDBJ databases">
        <title>PCAP assembly of the Caenorhabditis remanei genome.</title>
        <authorList>
            <consortium name="The Caenorhabditis remanei Sequencing Consortium"/>
            <person name="Wilson R.K."/>
        </authorList>
    </citation>
    <scope>NUCLEOTIDE SEQUENCE [LARGE SCALE GENOMIC DNA]</scope>
    <source>
        <strain evidence="2">PB4641</strain>
    </source>
</reference>
<dbReference type="PROSITE" id="PS50994">
    <property type="entry name" value="INTEGRASE"/>
    <property type="match status" value="1"/>
</dbReference>
<dbReference type="InterPro" id="IPR041588">
    <property type="entry name" value="Integrase_H2C2"/>
</dbReference>
<dbReference type="EMBL" id="DS268462">
    <property type="protein sequence ID" value="EFP06346.1"/>
    <property type="molecule type" value="Genomic_DNA"/>
</dbReference>
<evidence type="ECO:0000313" key="2">
    <source>
        <dbReference type="EMBL" id="EFP06346.1"/>
    </source>
</evidence>
<dbReference type="OrthoDB" id="5866088at2759"/>
<dbReference type="AlphaFoldDB" id="E3MP68"/>
<dbReference type="Gene3D" id="1.10.340.70">
    <property type="match status" value="1"/>
</dbReference>
<dbReference type="GO" id="GO:0015074">
    <property type="term" value="P:DNA integration"/>
    <property type="evidence" value="ECO:0007669"/>
    <property type="project" value="InterPro"/>
</dbReference>
<proteinExistence type="predicted"/>
<dbReference type="Pfam" id="PF17921">
    <property type="entry name" value="Integrase_H2C2"/>
    <property type="match status" value="1"/>
</dbReference>